<evidence type="ECO:0000256" key="1">
    <source>
        <dbReference type="SAM" id="MobiDB-lite"/>
    </source>
</evidence>
<feature type="region of interest" description="Disordered" evidence="1">
    <location>
        <begin position="367"/>
        <end position="391"/>
    </location>
</feature>
<protein>
    <submittedName>
        <fullName evidence="2">Uncharacterized protein</fullName>
    </submittedName>
</protein>
<evidence type="ECO:0000313" key="2">
    <source>
        <dbReference type="EMBL" id="EJD32977.1"/>
    </source>
</evidence>
<organism evidence="2 3">
    <name type="scientific">Auricularia subglabra (strain TFB-10046 / SS5)</name>
    <name type="common">White-rot fungus</name>
    <name type="synonym">Auricularia delicata (strain TFB10046)</name>
    <dbReference type="NCBI Taxonomy" id="717982"/>
    <lineage>
        <taxon>Eukaryota</taxon>
        <taxon>Fungi</taxon>
        <taxon>Dikarya</taxon>
        <taxon>Basidiomycota</taxon>
        <taxon>Agaricomycotina</taxon>
        <taxon>Agaricomycetes</taxon>
        <taxon>Auriculariales</taxon>
        <taxon>Auriculariaceae</taxon>
        <taxon>Auricularia</taxon>
    </lineage>
</organism>
<reference evidence="3" key="1">
    <citation type="journal article" date="2012" name="Science">
        <title>The Paleozoic origin of enzymatic lignin decomposition reconstructed from 31 fungal genomes.</title>
        <authorList>
            <person name="Floudas D."/>
            <person name="Binder M."/>
            <person name="Riley R."/>
            <person name="Barry K."/>
            <person name="Blanchette R.A."/>
            <person name="Henrissat B."/>
            <person name="Martinez A.T."/>
            <person name="Otillar R."/>
            <person name="Spatafora J.W."/>
            <person name="Yadav J.S."/>
            <person name="Aerts A."/>
            <person name="Benoit I."/>
            <person name="Boyd A."/>
            <person name="Carlson A."/>
            <person name="Copeland A."/>
            <person name="Coutinho P.M."/>
            <person name="de Vries R.P."/>
            <person name="Ferreira P."/>
            <person name="Findley K."/>
            <person name="Foster B."/>
            <person name="Gaskell J."/>
            <person name="Glotzer D."/>
            <person name="Gorecki P."/>
            <person name="Heitman J."/>
            <person name="Hesse C."/>
            <person name="Hori C."/>
            <person name="Igarashi K."/>
            <person name="Jurgens J.A."/>
            <person name="Kallen N."/>
            <person name="Kersten P."/>
            <person name="Kohler A."/>
            <person name="Kuees U."/>
            <person name="Kumar T.K.A."/>
            <person name="Kuo A."/>
            <person name="LaButti K."/>
            <person name="Larrondo L.F."/>
            <person name="Lindquist E."/>
            <person name="Ling A."/>
            <person name="Lombard V."/>
            <person name="Lucas S."/>
            <person name="Lundell T."/>
            <person name="Martin R."/>
            <person name="McLaughlin D.J."/>
            <person name="Morgenstern I."/>
            <person name="Morin E."/>
            <person name="Murat C."/>
            <person name="Nagy L.G."/>
            <person name="Nolan M."/>
            <person name="Ohm R.A."/>
            <person name="Patyshakuliyeva A."/>
            <person name="Rokas A."/>
            <person name="Ruiz-Duenas F.J."/>
            <person name="Sabat G."/>
            <person name="Salamov A."/>
            <person name="Samejima M."/>
            <person name="Schmutz J."/>
            <person name="Slot J.C."/>
            <person name="St John F."/>
            <person name="Stenlid J."/>
            <person name="Sun H."/>
            <person name="Sun S."/>
            <person name="Syed K."/>
            <person name="Tsang A."/>
            <person name="Wiebenga A."/>
            <person name="Young D."/>
            <person name="Pisabarro A."/>
            <person name="Eastwood D.C."/>
            <person name="Martin F."/>
            <person name="Cullen D."/>
            <person name="Grigoriev I.V."/>
            <person name="Hibbett D.S."/>
        </authorList>
    </citation>
    <scope>NUCLEOTIDE SEQUENCE [LARGE SCALE GENOMIC DNA]</scope>
    <source>
        <strain evidence="3">TFB10046</strain>
    </source>
</reference>
<name>J0D2V8_AURST</name>
<feature type="region of interest" description="Disordered" evidence="1">
    <location>
        <begin position="587"/>
        <end position="615"/>
    </location>
</feature>
<dbReference type="EMBL" id="JH688516">
    <property type="protein sequence ID" value="EJD32977.1"/>
    <property type="molecule type" value="Genomic_DNA"/>
</dbReference>
<accession>J0D2V8</accession>
<feature type="compositionally biased region" description="Basic and acidic residues" evidence="1">
    <location>
        <begin position="597"/>
        <end position="615"/>
    </location>
</feature>
<dbReference type="KEGG" id="adl:AURDEDRAFT_131908"/>
<proteinExistence type="predicted"/>
<gene>
    <name evidence="2" type="ORF">AURDEDRAFT_131908</name>
</gene>
<sequence>MHEVSCELLKRHLCACSRVKYDPKTTKRAEIKSTEMVKRADTDGKMTGRRKSGVIDFPPCAIHNALQYDIHNTYGYGEEKATFIVNALLEINPTERPFLISCQPVGADTTVQLSFSWSDAAALDADPDAAADAPLDRALLSPRSAQLRALTKCRGRPSNTFEACVTIAPSGKEYFACAAGSTVSSELNLELDTNGNRKLLSVWRMVVGEANSTAPLEVSQPRQPLTKPCTVEVGLELEGLLVMPCTSDRPVSVQLGLRPTFAVQDSLDTVAIGWPPLASTLRTTRIRCQCIGFGGGNVNLGRARASEPCILPFNGKGHVQPFKQWFESFCDLARNARLHSVRSAKRARRHERRANSTARAFTTVTPVKSTTIGPGTTHGLSRVPSATRTGRPLRHAERPMAQATAVRVSKQAVATNKVTYDRRFPPDPYSCERHTVRYVTPNRPEKAPTVWLRETDRLLRHAEPSPAQAMAAWVRDKLARKVGICSRASSSIKGSVTAAGQSTQRAKRHREQDAGVAQEFTHDALVGPGGRAFVRGSAYRERGFERKLRVVSQSWNSRNGMRWTHGLFQTSSRIESNYWELCPTAASKPGSTTRVTQQRECRRSSRGGMLERKEL</sequence>
<dbReference type="Proteomes" id="UP000006514">
    <property type="component" value="Unassembled WGS sequence"/>
</dbReference>
<feature type="non-terminal residue" evidence="2">
    <location>
        <position position="615"/>
    </location>
</feature>
<keyword evidence="3" id="KW-1185">Reference proteome</keyword>
<evidence type="ECO:0000313" key="3">
    <source>
        <dbReference type="Proteomes" id="UP000006514"/>
    </source>
</evidence>
<dbReference type="AlphaFoldDB" id="J0D2V8"/>
<dbReference type="InParanoid" id="J0D2V8"/>